<reference evidence="2 3" key="1">
    <citation type="submission" date="2019-05" db="EMBL/GenBank/DDBJ databases">
        <title>Mikania micrantha, genome provides insights into the molecular mechanism of rapid growth.</title>
        <authorList>
            <person name="Liu B."/>
        </authorList>
    </citation>
    <scope>NUCLEOTIDE SEQUENCE [LARGE SCALE GENOMIC DNA]</scope>
    <source>
        <strain evidence="2">NLD-2019</strain>
        <tissue evidence="2">Leaf</tissue>
    </source>
</reference>
<protein>
    <submittedName>
        <fullName evidence="2">Uncharacterized protein</fullName>
    </submittedName>
</protein>
<comment type="caution">
    <text evidence="2">The sequence shown here is derived from an EMBL/GenBank/DDBJ whole genome shotgun (WGS) entry which is preliminary data.</text>
</comment>
<name>A0A5N6LEV6_9ASTR</name>
<evidence type="ECO:0000256" key="1">
    <source>
        <dbReference type="SAM" id="MobiDB-lite"/>
    </source>
</evidence>
<gene>
    <name evidence="2" type="ORF">E3N88_43462</name>
</gene>
<dbReference type="Proteomes" id="UP000326396">
    <property type="component" value="Unassembled WGS sequence"/>
</dbReference>
<evidence type="ECO:0000313" key="3">
    <source>
        <dbReference type="Proteomes" id="UP000326396"/>
    </source>
</evidence>
<dbReference type="EMBL" id="SZYD01001197">
    <property type="protein sequence ID" value="KAD0988262.1"/>
    <property type="molecule type" value="Genomic_DNA"/>
</dbReference>
<proteinExistence type="predicted"/>
<organism evidence="2 3">
    <name type="scientific">Mikania micrantha</name>
    <name type="common">bitter vine</name>
    <dbReference type="NCBI Taxonomy" id="192012"/>
    <lineage>
        <taxon>Eukaryota</taxon>
        <taxon>Viridiplantae</taxon>
        <taxon>Streptophyta</taxon>
        <taxon>Embryophyta</taxon>
        <taxon>Tracheophyta</taxon>
        <taxon>Spermatophyta</taxon>
        <taxon>Magnoliopsida</taxon>
        <taxon>eudicotyledons</taxon>
        <taxon>Gunneridae</taxon>
        <taxon>Pentapetalae</taxon>
        <taxon>asterids</taxon>
        <taxon>campanulids</taxon>
        <taxon>Asterales</taxon>
        <taxon>Asteraceae</taxon>
        <taxon>Asteroideae</taxon>
        <taxon>Heliantheae alliance</taxon>
        <taxon>Eupatorieae</taxon>
        <taxon>Mikania</taxon>
    </lineage>
</organism>
<feature type="region of interest" description="Disordered" evidence="1">
    <location>
        <begin position="304"/>
        <end position="387"/>
    </location>
</feature>
<dbReference type="AlphaFoldDB" id="A0A5N6LEV6"/>
<feature type="compositionally biased region" description="Basic and acidic residues" evidence="1">
    <location>
        <begin position="342"/>
        <end position="352"/>
    </location>
</feature>
<accession>A0A5N6LEV6</accession>
<keyword evidence="3" id="KW-1185">Reference proteome</keyword>
<sequence>MDFVLGMLLNAVCHRNDNATSVNDTRSRAMNMLENLEKFTNDHSRGSSQGCRIMLEECYAAISRPVSCRQWCDCLFLIKATLLNNSTSMFHHSFTDYKQVHSFRGAKYCFSVVYFLQGCRIMLEECYGAISRAGTTSCSTVSYAIDVAEQSSFRELLLNFYFNQGMQKRDNSTILSTPVLPMGPSVGSTISPMVLSVVHNARKIIELEKLQTDYLSSYCQILFVISNKVASSPYDKITVLRHGDIGMVNKACGKTRWRHGNAGGSKASVKATAKSKCAAAGGERASNGQGRVCHGLERKLESRLGEEAKATAKRRMRESRPKRKASKPQLKWKAKEPKKKPRMEPELQERVAARGYRGWNKEKEPGPQEGRGWEEAREPRLGNMGRNEQDLMWNYRAAAEEL</sequence>
<evidence type="ECO:0000313" key="2">
    <source>
        <dbReference type="EMBL" id="KAD0988262.1"/>
    </source>
</evidence>
<feature type="compositionally biased region" description="Basic residues" evidence="1">
    <location>
        <begin position="311"/>
        <end position="341"/>
    </location>
</feature>
<feature type="compositionally biased region" description="Basic and acidic residues" evidence="1">
    <location>
        <begin position="359"/>
        <end position="380"/>
    </location>
</feature>